<keyword evidence="2" id="KW-0249">Electron transport</keyword>
<dbReference type="CDD" id="cd03419">
    <property type="entry name" value="GRX_GRXh_1_2_like"/>
    <property type="match status" value="1"/>
</dbReference>
<proteinExistence type="evidence at transcript level"/>
<reference evidence="4" key="1">
    <citation type="submission" date="2011-10" db="EMBL/GenBank/DDBJ databases">
        <title>Genes associated to desiccation tolerance of the foliar nematode Aphelenchoides fragariae.</title>
        <authorList>
            <person name="Fu Z."/>
            <person name="Agudelo P."/>
            <person name="Wells C.E."/>
        </authorList>
    </citation>
    <scope>NUCLEOTIDE SEQUENCE</scope>
</reference>
<dbReference type="InterPro" id="IPR014025">
    <property type="entry name" value="Glutaredoxin_subgr"/>
</dbReference>
<dbReference type="InterPro" id="IPR011899">
    <property type="entry name" value="Glutaredoxin_euk/vir"/>
</dbReference>
<protein>
    <submittedName>
        <fullName evidence="4">Glutaredoxin 1</fullName>
    </submittedName>
</protein>
<name>H9AB30_9BILA</name>
<dbReference type="PRINTS" id="PR00160">
    <property type="entry name" value="GLUTAREDOXIN"/>
</dbReference>
<dbReference type="EMBL" id="JN881463">
    <property type="protein sequence ID" value="AFC37789.1"/>
    <property type="molecule type" value="mRNA"/>
</dbReference>
<keyword evidence="1" id="KW-0813">Transport</keyword>
<dbReference type="GO" id="GO:0005739">
    <property type="term" value="C:mitochondrion"/>
    <property type="evidence" value="ECO:0007669"/>
    <property type="project" value="TreeGrafter"/>
</dbReference>
<dbReference type="InterPro" id="IPR002109">
    <property type="entry name" value="Glutaredoxin"/>
</dbReference>
<accession>H9AB30</accession>
<evidence type="ECO:0000256" key="2">
    <source>
        <dbReference type="ARBA" id="ARBA00022982"/>
    </source>
</evidence>
<dbReference type="PROSITE" id="PS51354">
    <property type="entry name" value="GLUTAREDOXIN_2"/>
    <property type="match status" value="1"/>
</dbReference>
<dbReference type="PANTHER" id="PTHR46185:SF1">
    <property type="entry name" value="GLUTAREDOXIN-1"/>
    <property type="match status" value="1"/>
</dbReference>
<dbReference type="Pfam" id="PF00462">
    <property type="entry name" value="Glutaredoxin"/>
    <property type="match status" value="1"/>
</dbReference>
<dbReference type="AlphaFoldDB" id="H9AB30"/>
<dbReference type="NCBIfam" id="TIGR02180">
    <property type="entry name" value="GRX_euk"/>
    <property type="match status" value="1"/>
</dbReference>
<feature type="domain" description="Glutaredoxin" evidence="3">
    <location>
        <begin position="17"/>
        <end position="81"/>
    </location>
</feature>
<dbReference type="Gene3D" id="3.40.30.10">
    <property type="entry name" value="Glutaredoxin"/>
    <property type="match status" value="1"/>
</dbReference>
<dbReference type="InterPro" id="IPR047185">
    <property type="entry name" value="GLRX1"/>
</dbReference>
<evidence type="ECO:0000256" key="1">
    <source>
        <dbReference type="ARBA" id="ARBA00022448"/>
    </source>
</evidence>
<organism evidence="4">
    <name type="scientific">Aphelenchoides fragariae</name>
    <dbReference type="NCBI Taxonomy" id="90724"/>
    <lineage>
        <taxon>Eukaryota</taxon>
        <taxon>Metazoa</taxon>
        <taxon>Ecdysozoa</taxon>
        <taxon>Nematoda</taxon>
        <taxon>Chromadorea</taxon>
        <taxon>Rhabditida</taxon>
        <taxon>Tylenchina</taxon>
        <taxon>Tylenchomorpha</taxon>
        <taxon>Aphelenchoidea</taxon>
        <taxon>Aphelenchoididae</taxon>
        <taxon>Aphelenchoides</taxon>
    </lineage>
</organism>
<dbReference type="PANTHER" id="PTHR46185">
    <property type="entry name" value="GLUTAREDOXIN-1"/>
    <property type="match status" value="1"/>
</dbReference>
<dbReference type="GO" id="GO:0015038">
    <property type="term" value="F:glutathione disulfide oxidoreductase activity"/>
    <property type="evidence" value="ECO:0007669"/>
    <property type="project" value="TreeGrafter"/>
</dbReference>
<evidence type="ECO:0000259" key="3">
    <source>
        <dbReference type="Pfam" id="PF00462"/>
    </source>
</evidence>
<sequence>MSVGKAFVDSAIKQYKVVGFSKSYCPYCKKAKEALDSYKFKEGAFGWIEIEDRKDMDEIQDYLKELTGARSVPRVFINQKFFGGGDDTKAAHSNGKLEKALQEAQAI</sequence>
<dbReference type="InterPro" id="IPR036249">
    <property type="entry name" value="Thioredoxin-like_sf"/>
</dbReference>
<evidence type="ECO:0000313" key="4">
    <source>
        <dbReference type="EMBL" id="AFC37789.1"/>
    </source>
</evidence>
<dbReference type="SUPFAM" id="SSF52833">
    <property type="entry name" value="Thioredoxin-like"/>
    <property type="match status" value="1"/>
</dbReference>